<sequence length="166" mass="19114">MIFQYSIKIYLMRGLTYSLYLILCFTTACHYSSSFNQEVWIDNPEMSDTRNPRAKMVGDLMQNHLKTGMSREAVLNLLGKPYKDGIEKRLPKGVVIPDSLSFTNSDNLKRENQQKAVDGINEFYRLYSQPDTIMLYPVGWSTIDPNFLVVKLTGNGTVGEYWVEQH</sequence>
<proteinExistence type="predicted"/>
<gene>
    <name evidence="1" type="ORF">SAMN04515668_2629</name>
</gene>
<evidence type="ECO:0000313" key="1">
    <source>
        <dbReference type="EMBL" id="SFQ50518.1"/>
    </source>
</evidence>
<reference evidence="2" key="1">
    <citation type="submission" date="2016-10" db="EMBL/GenBank/DDBJ databases">
        <authorList>
            <person name="Varghese N."/>
            <person name="Submissions S."/>
        </authorList>
    </citation>
    <scope>NUCLEOTIDE SEQUENCE [LARGE SCALE GENOMIC DNA]</scope>
    <source>
        <strain evidence="2">OR362-8,ATCC BAA-1266,JCM 13504</strain>
    </source>
</reference>
<evidence type="ECO:0000313" key="2">
    <source>
        <dbReference type="Proteomes" id="UP000199029"/>
    </source>
</evidence>
<dbReference type="STRING" id="1227077.SAMN04515668_2629"/>
<accession>A0A1I5Z1Y5</accession>
<dbReference type="Proteomes" id="UP000199029">
    <property type="component" value="Unassembled WGS sequence"/>
</dbReference>
<dbReference type="AlphaFoldDB" id="A0A1I5Z1Y5"/>
<name>A0A1I5Z1Y5_HYMAR</name>
<dbReference type="EMBL" id="FOXS01000003">
    <property type="protein sequence ID" value="SFQ50518.1"/>
    <property type="molecule type" value="Genomic_DNA"/>
</dbReference>
<keyword evidence="2" id="KW-1185">Reference proteome</keyword>
<protein>
    <submittedName>
        <fullName evidence="1">Uncharacterized protein</fullName>
    </submittedName>
</protein>
<organism evidence="1 2">
    <name type="scientific">Hymenobacter arizonensis</name>
    <name type="common">Siccationidurans arizonensis</name>
    <dbReference type="NCBI Taxonomy" id="1227077"/>
    <lineage>
        <taxon>Bacteria</taxon>
        <taxon>Pseudomonadati</taxon>
        <taxon>Bacteroidota</taxon>
        <taxon>Cytophagia</taxon>
        <taxon>Cytophagales</taxon>
        <taxon>Hymenobacteraceae</taxon>
        <taxon>Hymenobacter</taxon>
    </lineage>
</organism>